<gene>
    <name evidence="1" type="ordered locus">BCQ_1226</name>
</gene>
<dbReference type="EMBL" id="CP000227">
    <property type="protein sequence ID" value="ACM11656.1"/>
    <property type="molecule type" value="Genomic_DNA"/>
</dbReference>
<accession>B9ITH4</accession>
<sequence length="87" mass="10378">MKEIEIEELIVLFSKISPQKKHGELVADMYDIYEGCQKLEGLIEDMLSDKNDKERLIDDLIEIEIELDHINWHYKSFKKELKTLLIE</sequence>
<organism evidence="1 2">
    <name type="scientific">Bacillus cereus (strain Q1)</name>
    <dbReference type="NCBI Taxonomy" id="361100"/>
    <lineage>
        <taxon>Bacteria</taxon>
        <taxon>Bacillati</taxon>
        <taxon>Bacillota</taxon>
        <taxon>Bacilli</taxon>
        <taxon>Bacillales</taxon>
        <taxon>Bacillaceae</taxon>
        <taxon>Bacillus</taxon>
        <taxon>Bacillus cereus group</taxon>
    </lineage>
</organism>
<proteinExistence type="predicted"/>
<evidence type="ECO:0000313" key="2">
    <source>
        <dbReference type="Proteomes" id="UP000000441"/>
    </source>
</evidence>
<name>B9ITH4_BACCQ</name>
<dbReference type="AlphaFoldDB" id="B9ITH4"/>
<reference evidence="1 2" key="1">
    <citation type="journal article" date="2009" name="J. Bacteriol.">
        <title>Complete genome sequence of the extremophilic Bacillus cereus strain Q1 with industrial applications.</title>
        <authorList>
            <person name="Xiong Z."/>
            <person name="Jiang Y."/>
            <person name="Qi D."/>
            <person name="Lu H."/>
            <person name="Yang F."/>
            <person name="Yang J."/>
            <person name="Chen L."/>
            <person name="Sun L."/>
            <person name="Xu X."/>
            <person name="Xue Y."/>
            <person name="Zhu Y."/>
            <person name="Jin Q."/>
        </authorList>
    </citation>
    <scope>NUCLEOTIDE SEQUENCE [LARGE SCALE GENOMIC DNA]</scope>
    <source>
        <strain evidence="1 2">Q1</strain>
    </source>
</reference>
<protein>
    <submittedName>
        <fullName evidence="1">Uncharacterized protein</fullName>
    </submittedName>
</protein>
<dbReference type="Proteomes" id="UP000000441">
    <property type="component" value="Chromosome"/>
</dbReference>
<dbReference type="HOGENOM" id="CLU_2476723_0_0_9"/>
<dbReference type="KEGG" id="bcq:BCQ_1226"/>
<evidence type="ECO:0000313" key="1">
    <source>
        <dbReference type="EMBL" id="ACM11656.1"/>
    </source>
</evidence>